<name>A0A833QKW8_9POAL</name>
<dbReference type="EMBL" id="SWLB01000022">
    <property type="protein sequence ID" value="KAF3324262.1"/>
    <property type="molecule type" value="Genomic_DNA"/>
</dbReference>
<protein>
    <submittedName>
        <fullName evidence="8">AP2-like ethylene-responsive transcription factor AIL1</fullName>
    </submittedName>
</protein>
<dbReference type="PRINTS" id="PR00367">
    <property type="entry name" value="ETHRSPELEMNT"/>
</dbReference>
<dbReference type="CDD" id="cd00018">
    <property type="entry name" value="AP2"/>
    <property type="match status" value="1"/>
</dbReference>
<evidence type="ECO:0000313" key="9">
    <source>
        <dbReference type="Proteomes" id="UP000623129"/>
    </source>
</evidence>
<evidence type="ECO:0000256" key="4">
    <source>
        <dbReference type="ARBA" id="ARBA00023163"/>
    </source>
</evidence>
<organism evidence="8 9">
    <name type="scientific">Carex littledalei</name>
    <dbReference type="NCBI Taxonomy" id="544730"/>
    <lineage>
        <taxon>Eukaryota</taxon>
        <taxon>Viridiplantae</taxon>
        <taxon>Streptophyta</taxon>
        <taxon>Embryophyta</taxon>
        <taxon>Tracheophyta</taxon>
        <taxon>Spermatophyta</taxon>
        <taxon>Magnoliopsida</taxon>
        <taxon>Liliopsida</taxon>
        <taxon>Poales</taxon>
        <taxon>Cyperaceae</taxon>
        <taxon>Cyperoideae</taxon>
        <taxon>Cariceae</taxon>
        <taxon>Carex</taxon>
        <taxon>Carex subgen. Euthyceras</taxon>
    </lineage>
</organism>
<accession>A0A833QKW8</accession>
<dbReference type="SUPFAM" id="SSF54171">
    <property type="entry name" value="DNA-binding domain"/>
    <property type="match status" value="1"/>
</dbReference>
<evidence type="ECO:0000259" key="7">
    <source>
        <dbReference type="PROSITE" id="PS51032"/>
    </source>
</evidence>
<feature type="domain" description="AP2/ERF" evidence="7">
    <location>
        <begin position="26"/>
        <end position="86"/>
    </location>
</feature>
<dbReference type="Pfam" id="PF00847">
    <property type="entry name" value="AP2"/>
    <property type="match status" value="1"/>
</dbReference>
<evidence type="ECO:0000256" key="5">
    <source>
        <dbReference type="ARBA" id="ARBA00023242"/>
    </source>
</evidence>
<evidence type="ECO:0000256" key="3">
    <source>
        <dbReference type="ARBA" id="ARBA00023125"/>
    </source>
</evidence>
<keyword evidence="4" id="KW-0804">Transcription</keyword>
<evidence type="ECO:0000256" key="1">
    <source>
        <dbReference type="ARBA" id="ARBA00004123"/>
    </source>
</evidence>
<evidence type="ECO:0000256" key="2">
    <source>
        <dbReference type="ARBA" id="ARBA00023015"/>
    </source>
</evidence>
<dbReference type="Gene3D" id="3.30.730.10">
    <property type="entry name" value="AP2/ERF domain"/>
    <property type="match status" value="1"/>
</dbReference>
<keyword evidence="2" id="KW-0805">Transcription regulation</keyword>
<comment type="similarity">
    <text evidence="6">Belongs to the AP2/ERF transcription factor family. AP2 subfamily.</text>
</comment>
<keyword evidence="9" id="KW-1185">Reference proteome</keyword>
<proteinExistence type="inferred from homology"/>
<dbReference type="PANTHER" id="PTHR32467:SF83">
    <property type="entry name" value="AP2_ERF DOMAIN-CONTAINING PROTEIN"/>
    <property type="match status" value="1"/>
</dbReference>
<dbReference type="GO" id="GO:0003677">
    <property type="term" value="F:DNA binding"/>
    <property type="evidence" value="ECO:0007669"/>
    <property type="project" value="UniProtKB-KW"/>
</dbReference>
<comment type="subcellular location">
    <subcellularLocation>
        <location evidence="1">Nucleus</location>
    </subcellularLocation>
</comment>
<evidence type="ECO:0000313" key="8">
    <source>
        <dbReference type="EMBL" id="KAF3324262.1"/>
    </source>
</evidence>
<keyword evidence="5" id="KW-0539">Nucleus</keyword>
<dbReference type="SMART" id="SM00380">
    <property type="entry name" value="AP2"/>
    <property type="match status" value="1"/>
</dbReference>
<dbReference type="InterPro" id="IPR036955">
    <property type="entry name" value="AP2/ERF_dom_sf"/>
</dbReference>
<dbReference type="PROSITE" id="PS51032">
    <property type="entry name" value="AP2_ERF"/>
    <property type="match status" value="1"/>
</dbReference>
<dbReference type="InterPro" id="IPR016177">
    <property type="entry name" value="DNA-bd_dom_sf"/>
</dbReference>
<evidence type="ECO:0000256" key="6">
    <source>
        <dbReference type="ARBA" id="ARBA00037973"/>
    </source>
</evidence>
<sequence>MKTMSHDEYVASVRRKSTCFSRGSSQFRGVTRRKDGKFQARIGRVGESRETKDIYLGTYDTEEQAAEAYDIAAIELRGPNAVTNFDVSTYYNNSDSNPVEGPSN</sequence>
<dbReference type="PANTHER" id="PTHR32467">
    <property type="entry name" value="AP2-LIKE ETHYLENE-RESPONSIVE TRANSCRIPTION FACTOR"/>
    <property type="match status" value="1"/>
</dbReference>
<dbReference type="GO" id="GO:0003700">
    <property type="term" value="F:DNA-binding transcription factor activity"/>
    <property type="evidence" value="ECO:0007669"/>
    <property type="project" value="InterPro"/>
</dbReference>
<keyword evidence="3" id="KW-0238">DNA-binding</keyword>
<dbReference type="GO" id="GO:0005634">
    <property type="term" value="C:nucleus"/>
    <property type="evidence" value="ECO:0007669"/>
    <property type="project" value="UniProtKB-SubCell"/>
</dbReference>
<dbReference type="OrthoDB" id="207175at2759"/>
<dbReference type="Proteomes" id="UP000623129">
    <property type="component" value="Unassembled WGS sequence"/>
</dbReference>
<reference evidence="8" key="1">
    <citation type="submission" date="2020-01" db="EMBL/GenBank/DDBJ databases">
        <title>Genome sequence of Kobresia littledalei, the first chromosome-level genome in the family Cyperaceae.</title>
        <authorList>
            <person name="Qu G."/>
        </authorList>
    </citation>
    <scope>NUCLEOTIDE SEQUENCE</scope>
    <source>
        <strain evidence="8">C.B.Clarke</strain>
        <tissue evidence="8">Leaf</tissue>
    </source>
</reference>
<dbReference type="AlphaFoldDB" id="A0A833QKW8"/>
<dbReference type="InterPro" id="IPR001471">
    <property type="entry name" value="AP2/ERF_dom"/>
</dbReference>
<comment type="caution">
    <text evidence="8">The sequence shown here is derived from an EMBL/GenBank/DDBJ whole genome shotgun (WGS) entry which is preliminary data.</text>
</comment>
<gene>
    <name evidence="8" type="ORF">FCM35_KLT11729</name>
</gene>